<proteinExistence type="predicted"/>
<feature type="compositionally biased region" description="Basic residues" evidence="1">
    <location>
        <begin position="1"/>
        <end position="11"/>
    </location>
</feature>
<keyword evidence="3" id="KW-1185">Reference proteome</keyword>
<organism evidence="2 3">
    <name type="scientific">Kribbella shirazensis</name>
    <dbReference type="NCBI Taxonomy" id="1105143"/>
    <lineage>
        <taxon>Bacteria</taxon>
        <taxon>Bacillati</taxon>
        <taxon>Actinomycetota</taxon>
        <taxon>Actinomycetes</taxon>
        <taxon>Propionibacteriales</taxon>
        <taxon>Kribbellaceae</taxon>
        <taxon>Kribbella</taxon>
    </lineage>
</organism>
<dbReference type="Proteomes" id="UP000555407">
    <property type="component" value="Unassembled WGS sequence"/>
</dbReference>
<dbReference type="AlphaFoldDB" id="A0A7X5VIG3"/>
<comment type="caution">
    <text evidence="2">The sequence shown here is derived from an EMBL/GenBank/DDBJ whole genome shotgun (WGS) entry which is preliminary data.</text>
</comment>
<name>A0A7X5VIG3_9ACTN</name>
<dbReference type="EMBL" id="JAASRO010000001">
    <property type="protein sequence ID" value="NIK61855.1"/>
    <property type="molecule type" value="Genomic_DNA"/>
</dbReference>
<accession>A0A7X5VIG3</accession>
<evidence type="ECO:0000313" key="3">
    <source>
        <dbReference type="Proteomes" id="UP000555407"/>
    </source>
</evidence>
<sequence length="34" mass="4137">MRQIRIRRRPRTSTTRRETKSLDLRTPSGRPLPF</sequence>
<evidence type="ECO:0000256" key="1">
    <source>
        <dbReference type="SAM" id="MobiDB-lite"/>
    </source>
</evidence>
<reference evidence="2 3" key="1">
    <citation type="submission" date="2020-03" db="EMBL/GenBank/DDBJ databases">
        <title>Sequencing the genomes of 1000 actinobacteria strains.</title>
        <authorList>
            <person name="Klenk H.-P."/>
        </authorList>
    </citation>
    <scope>NUCLEOTIDE SEQUENCE [LARGE SCALE GENOMIC DNA]</scope>
    <source>
        <strain evidence="2 3">DSM 45490</strain>
    </source>
</reference>
<feature type="region of interest" description="Disordered" evidence="1">
    <location>
        <begin position="1"/>
        <end position="34"/>
    </location>
</feature>
<gene>
    <name evidence="2" type="ORF">BJY22_007572</name>
</gene>
<evidence type="ECO:0000313" key="2">
    <source>
        <dbReference type="EMBL" id="NIK61855.1"/>
    </source>
</evidence>
<protein>
    <submittedName>
        <fullName evidence="2">Uncharacterized protein</fullName>
    </submittedName>
</protein>